<organism evidence="8 9">
    <name type="scientific">Lactobacillus corticis</name>
    <dbReference type="NCBI Taxonomy" id="2201249"/>
    <lineage>
        <taxon>Bacteria</taxon>
        <taxon>Bacillati</taxon>
        <taxon>Bacillota</taxon>
        <taxon>Bacilli</taxon>
        <taxon>Lactobacillales</taxon>
        <taxon>Lactobacillaceae</taxon>
        <taxon>Lactobacillus</taxon>
    </lineage>
</organism>
<feature type="transmembrane region" description="Helical" evidence="6">
    <location>
        <begin position="219"/>
        <end position="239"/>
    </location>
</feature>
<proteinExistence type="predicted"/>
<feature type="transmembrane region" description="Helical" evidence="6">
    <location>
        <begin position="260"/>
        <end position="281"/>
    </location>
</feature>
<sequence length="487" mass="52843">MTKKQLNFTILALMLANIMSGLDGTIVNTAIPAIVSALHGIKFMGWIVAIFLLGMSISIPLWTKIGEKLTNKTAMMIAVSLFAIGSFLQGIAPNIYFFLASRLLMGLGAGGMGSLPYIIVGYIIPNIKQRTQILGLLTACFNGAAILGPLIGGSLVDLLSWHWVFFINVPIGLITIAICAVYYRPQMPKSQAKLDVKGGISLVLGLLSFMLGIQLWGIAANWIVIVLITISLVLLYAFFRAEKTAASPIVPLEIFQNRALDGDFLLFAFSWGAFIAVNTYLPTWSQALLGMSALLGGMALIPNSLIEIIASQSVAGLQEKLSTFWIVFLGLVTMLISSLGMFLAGLDTPLAWLVIICTFSGIGVGFIFVSLQVKVQLDANLENMATATSTSYLIRILAQTVMSAVYGVIMNLSLENGVRGQKHITMGMMNKLSDAKTAKALPEALLPQMRAIFHQGIHEIMLVSCVLIVCAFGLNFYYNFHQRHQVH</sequence>
<dbReference type="PANTHER" id="PTHR23501">
    <property type="entry name" value="MAJOR FACILITATOR SUPERFAMILY"/>
    <property type="match status" value="1"/>
</dbReference>
<feature type="transmembrane region" description="Helical" evidence="6">
    <location>
        <begin position="194"/>
        <end position="213"/>
    </location>
</feature>
<dbReference type="EMBL" id="BMAY01000001">
    <property type="protein sequence ID" value="GFZ26294.1"/>
    <property type="molecule type" value="Genomic_DNA"/>
</dbReference>
<dbReference type="Proteomes" id="UP000677218">
    <property type="component" value="Unassembled WGS sequence"/>
</dbReference>
<keyword evidence="4 6" id="KW-1133">Transmembrane helix</keyword>
<keyword evidence="5 6" id="KW-0472">Membrane</keyword>
<feature type="transmembrane region" description="Helical" evidence="6">
    <location>
        <begin position="350"/>
        <end position="371"/>
    </location>
</feature>
<feature type="domain" description="Major facilitator superfamily (MFS) profile" evidence="7">
    <location>
        <begin position="9"/>
        <end position="483"/>
    </location>
</feature>
<evidence type="ECO:0000256" key="3">
    <source>
        <dbReference type="ARBA" id="ARBA00022692"/>
    </source>
</evidence>
<dbReference type="Gene3D" id="1.20.1250.20">
    <property type="entry name" value="MFS general substrate transporter like domains"/>
    <property type="match status" value="2"/>
</dbReference>
<gene>
    <name evidence="8" type="ORF">LCB40_01740</name>
</gene>
<evidence type="ECO:0000256" key="5">
    <source>
        <dbReference type="ARBA" id="ARBA00023136"/>
    </source>
</evidence>
<feature type="transmembrane region" description="Helical" evidence="6">
    <location>
        <begin position="7"/>
        <end position="31"/>
    </location>
</feature>
<dbReference type="PROSITE" id="PS50850">
    <property type="entry name" value="MFS"/>
    <property type="match status" value="1"/>
</dbReference>
<dbReference type="SUPFAM" id="SSF103473">
    <property type="entry name" value="MFS general substrate transporter"/>
    <property type="match status" value="1"/>
</dbReference>
<evidence type="ECO:0000256" key="1">
    <source>
        <dbReference type="ARBA" id="ARBA00004651"/>
    </source>
</evidence>
<feature type="transmembrane region" description="Helical" evidence="6">
    <location>
        <begin position="161"/>
        <end position="182"/>
    </location>
</feature>
<dbReference type="AlphaFoldDB" id="A0A916VIT2"/>
<name>A0A916VIT2_9LACO</name>
<feature type="transmembrane region" description="Helical" evidence="6">
    <location>
        <begin position="43"/>
        <end position="62"/>
    </location>
</feature>
<protein>
    <submittedName>
        <fullName evidence="8">Major facilitator superfamily transporter</fullName>
    </submittedName>
</protein>
<evidence type="ECO:0000256" key="2">
    <source>
        <dbReference type="ARBA" id="ARBA00022448"/>
    </source>
</evidence>
<evidence type="ECO:0000313" key="8">
    <source>
        <dbReference type="EMBL" id="GFZ26294.1"/>
    </source>
</evidence>
<evidence type="ECO:0000313" key="9">
    <source>
        <dbReference type="Proteomes" id="UP000677218"/>
    </source>
</evidence>
<evidence type="ECO:0000256" key="4">
    <source>
        <dbReference type="ARBA" id="ARBA00022989"/>
    </source>
</evidence>
<keyword evidence="9" id="KW-1185">Reference proteome</keyword>
<evidence type="ECO:0000256" key="6">
    <source>
        <dbReference type="SAM" id="Phobius"/>
    </source>
</evidence>
<dbReference type="InterPro" id="IPR036259">
    <property type="entry name" value="MFS_trans_sf"/>
</dbReference>
<keyword evidence="2" id="KW-0813">Transport</keyword>
<comment type="subcellular location">
    <subcellularLocation>
        <location evidence="1">Cell membrane</location>
        <topology evidence="1">Multi-pass membrane protein</topology>
    </subcellularLocation>
</comment>
<reference evidence="8" key="1">
    <citation type="submission" date="2020-08" db="EMBL/GenBank/DDBJ databases">
        <title>Taxonomic study for Lactobacillus species isolated from hardwood bark.</title>
        <authorList>
            <person name="Tohno M."/>
            <person name="Tanizawa Y."/>
        </authorList>
    </citation>
    <scope>NUCLEOTIDE SEQUENCE</scope>
    <source>
        <strain evidence="8">B40</strain>
    </source>
</reference>
<dbReference type="RefSeq" id="WP_212780001.1">
    <property type="nucleotide sequence ID" value="NZ_BMAY01000001.1"/>
</dbReference>
<feature type="transmembrane region" description="Helical" evidence="6">
    <location>
        <begin position="460"/>
        <end position="478"/>
    </location>
</feature>
<dbReference type="InterPro" id="IPR020846">
    <property type="entry name" value="MFS_dom"/>
</dbReference>
<dbReference type="GO" id="GO:0005886">
    <property type="term" value="C:plasma membrane"/>
    <property type="evidence" value="ECO:0007669"/>
    <property type="project" value="UniProtKB-SubCell"/>
</dbReference>
<evidence type="ECO:0000259" key="7">
    <source>
        <dbReference type="PROSITE" id="PS50850"/>
    </source>
</evidence>
<feature type="transmembrane region" description="Helical" evidence="6">
    <location>
        <begin position="74"/>
        <end position="97"/>
    </location>
</feature>
<feature type="transmembrane region" description="Helical" evidence="6">
    <location>
        <begin position="136"/>
        <end position="155"/>
    </location>
</feature>
<dbReference type="PANTHER" id="PTHR23501:SF191">
    <property type="entry name" value="VACUOLAR BASIC AMINO ACID TRANSPORTER 4"/>
    <property type="match status" value="1"/>
</dbReference>
<keyword evidence="3 6" id="KW-0812">Transmembrane</keyword>
<accession>A0A916VIT2</accession>
<dbReference type="GO" id="GO:0022857">
    <property type="term" value="F:transmembrane transporter activity"/>
    <property type="evidence" value="ECO:0007669"/>
    <property type="project" value="InterPro"/>
</dbReference>
<feature type="transmembrane region" description="Helical" evidence="6">
    <location>
        <begin position="287"/>
        <end position="310"/>
    </location>
</feature>
<feature type="transmembrane region" description="Helical" evidence="6">
    <location>
        <begin position="103"/>
        <end position="124"/>
    </location>
</feature>
<dbReference type="Pfam" id="PF07690">
    <property type="entry name" value="MFS_1"/>
    <property type="match status" value="1"/>
</dbReference>
<feature type="transmembrane region" description="Helical" evidence="6">
    <location>
        <begin position="322"/>
        <end position="344"/>
    </location>
</feature>
<comment type="caution">
    <text evidence="8">The sequence shown here is derived from an EMBL/GenBank/DDBJ whole genome shotgun (WGS) entry which is preliminary data.</text>
</comment>
<feature type="transmembrane region" description="Helical" evidence="6">
    <location>
        <begin position="392"/>
        <end position="409"/>
    </location>
</feature>
<dbReference type="InterPro" id="IPR011701">
    <property type="entry name" value="MFS"/>
</dbReference>